<evidence type="ECO:0000256" key="1">
    <source>
        <dbReference type="ARBA" id="ARBA00022821"/>
    </source>
</evidence>
<dbReference type="EMBL" id="JARBHA010000009">
    <property type="protein sequence ID" value="KAJ9692294.1"/>
    <property type="molecule type" value="Genomic_DNA"/>
</dbReference>
<dbReference type="InterPro" id="IPR050905">
    <property type="entry name" value="Plant_NBS-LRR"/>
</dbReference>
<protein>
    <recommendedName>
        <fullName evidence="2">Disease resistance protein At4g27190-like leucine-rich repeats domain-containing protein</fullName>
    </recommendedName>
</protein>
<proteinExistence type="predicted"/>
<dbReference type="Proteomes" id="UP001168098">
    <property type="component" value="Unassembled WGS sequence"/>
</dbReference>
<dbReference type="SUPFAM" id="SSF52058">
    <property type="entry name" value="L domain-like"/>
    <property type="match status" value="1"/>
</dbReference>
<keyword evidence="1" id="KW-0611">Plant defense</keyword>
<reference evidence="3 4" key="1">
    <citation type="journal article" date="2023" name="BMC Biotechnol.">
        <title>Vitis rotundifolia cv Carlos genome sequencing.</title>
        <authorList>
            <person name="Huff M."/>
            <person name="Hulse-Kemp A."/>
            <person name="Scheffler B."/>
            <person name="Youngblood R."/>
            <person name="Simpson S."/>
            <person name="Babiker E."/>
            <person name="Staton M."/>
        </authorList>
    </citation>
    <scope>NUCLEOTIDE SEQUENCE [LARGE SCALE GENOMIC DNA]</scope>
    <source>
        <tissue evidence="3">Leaf</tissue>
    </source>
</reference>
<evidence type="ECO:0000313" key="4">
    <source>
        <dbReference type="Proteomes" id="UP001168098"/>
    </source>
</evidence>
<evidence type="ECO:0000313" key="3">
    <source>
        <dbReference type="EMBL" id="KAJ9692294.1"/>
    </source>
</evidence>
<name>A0AA38ZQ20_VITRO</name>
<accession>A0AA38ZQ20</accession>
<dbReference type="InterPro" id="IPR057135">
    <property type="entry name" value="At4g27190-like_LRR"/>
</dbReference>
<dbReference type="InterPro" id="IPR032675">
    <property type="entry name" value="LRR_dom_sf"/>
</dbReference>
<dbReference type="Gene3D" id="3.80.10.10">
    <property type="entry name" value="Ribonuclease Inhibitor"/>
    <property type="match status" value="1"/>
</dbReference>
<dbReference type="Pfam" id="PF23247">
    <property type="entry name" value="LRR_RPS2"/>
    <property type="match status" value="1"/>
</dbReference>
<comment type="caution">
    <text evidence="3">The sequence shown here is derived from an EMBL/GenBank/DDBJ whole genome shotgun (WGS) entry which is preliminary data.</text>
</comment>
<gene>
    <name evidence="3" type="ORF">PVL29_011381</name>
</gene>
<keyword evidence="4" id="KW-1185">Reference proteome</keyword>
<evidence type="ECO:0000259" key="2">
    <source>
        <dbReference type="Pfam" id="PF23247"/>
    </source>
</evidence>
<dbReference type="PANTHER" id="PTHR33463">
    <property type="entry name" value="NB-ARC DOMAIN-CONTAINING PROTEIN-RELATED"/>
    <property type="match status" value="1"/>
</dbReference>
<feature type="domain" description="Disease resistance protein At4g27190-like leucine-rich repeats" evidence="2">
    <location>
        <begin position="89"/>
        <end position="186"/>
    </location>
</feature>
<sequence>MESLVHINEVSFPIEGAPSFQILLNSQKLQNAMKWLTLGNLECVALLHLPRMKHLQTLEIRICRELEEIKVDPKQERRRGFAVDYIPGSNFHTLCNIIIYQLPNLLNLTWLIYIPSVEVLKVTDCYSMKEVIQDETGISQNLSLFSRLRVLRLDYLPNLKSICGRALPFTSLTDLSVERCPFLRKLPLDSNSATYSLKTIKGSRWWWDRLQWENETIKDTFNHYFQD</sequence>
<dbReference type="AlphaFoldDB" id="A0AA38ZQ20"/>
<organism evidence="3 4">
    <name type="scientific">Vitis rotundifolia</name>
    <name type="common">Muscadine grape</name>
    <dbReference type="NCBI Taxonomy" id="103349"/>
    <lineage>
        <taxon>Eukaryota</taxon>
        <taxon>Viridiplantae</taxon>
        <taxon>Streptophyta</taxon>
        <taxon>Embryophyta</taxon>
        <taxon>Tracheophyta</taxon>
        <taxon>Spermatophyta</taxon>
        <taxon>Magnoliopsida</taxon>
        <taxon>eudicotyledons</taxon>
        <taxon>Gunneridae</taxon>
        <taxon>Pentapetalae</taxon>
        <taxon>rosids</taxon>
        <taxon>Vitales</taxon>
        <taxon>Vitaceae</taxon>
        <taxon>Viteae</taxon>
        <taxon>Vitis</taxon>
    </lineage>
</organism>